<accession>A0ABN6ISM7</accession>
<name>A0ABN6ISM7_9CLOT</name>
<reference evidence="2" key="1">
    <citation type="submission" date="2021-07" db="EMBL/GenBank/DDBJ databases">
        <title>Complete genome sequencing of a Clostridium isolate.</title>
        <authorList>
            <person name="Ueki A."/>
            <person name="Tonouchi A."/>
        </authorList>
    </citation>
    <scope>NUCLEOTIDE SEQUENCE [LARGE SCALE GENOMIC DNA]</scope>
    <source>
        <strain evidence="2">C5S11</strain>
    </source>
</reference>
<sequence>MKKTLSVVTVIAAALVIGSFLYKNISDFAYLGSVSQNITSKDSNNSESTFNAKKGDNIKFNCNSSVKEGSLKLTLTDSSGKVIHNFKSNKDYSEQVSLDNDGEYILSATYDDFIGNFHVKFR</sequence>
<dbReference type="Proteomes" id="UP000824633">
    <property type="component" value="Chromosome"/>
</dbReference>
<evidence type="ECO:0000313" key="2">
    <source>
        <dbReference type="Proteomes" id="UP000824633"/>
    </source>
</evidence>
<keyword evidence="2" id="KW-1185">Reference proteome</keyword>
<gene>
    <name evidence="1" type="ORF">psyc5s11_06880</name>
</gene>
<proteinExistence type="predicted"/>
<dbReference type="RefSeq" id="WP_224036288.1">
    <property type="nucleotide sequence ID" value="NZ_AP024849.1"/>
</dbReference>
<evidence type="ECO:0000313" key="1">
    <source>
        <dbReference type="EMBL" id="BCZ44621.1"/>
    </source>
</evidence>
<organism evidence="1 2">
    <name type="scientific">Clostridium gelidum</name>
    <dbReference type="NCBI Taxonomy" id="704125"/>
    <lineage>
        <taxon>Bacteria</taxon>
        <taxon>Bacillati</taxon>
        <taxon>Bacillota</taxon>
        <taxon>Clostridia</taxon>
        <taxon>Eubacteriales</taxon>
        <taxon>Clostridiaceae</taxon>
        <taxon>Clostridium</taxon>
    </lineage>
</organism>
<dbReference type="EMBL" id="AP024849">
    <property type="protein sequence ID" value="BCZ44621.1"/>
    <property type="molecule type" value="Genomic_DNA"/>
</dbReference>
<dbReference type="Gene3D" id="2.60.120.380">
    <property type="match status" value="1"/>
</dbReference>
<protein>
    <submittedName>
        <fullName evidence="1">Uncharacterized protein</fullName>
    </submittedName>
</protein>